<accession>A0A927WC44</accession>
<protein>
    <submittedName>
        <fullName evidence="2">Uncharacterized protein</fullName>
    </submittedName>
</protein>
<organism evidence="2 3">
    <name type="scientific">Selenomonas ruminantium</name>
    <dbReference type="NCBI Taxonomy" id="971"/>
    <lineage>
        <taxon>Bacteria</taxon>
        <taxon>Bacillati</taxon>
        <taxon>Bacillota</taxon>
        <taxon>Negativicutes</taxon>
        <taxon>Selenomonadales</taxon>
        <taxon>Selenomonadaceae</taxon>
        <taxon>Selenomonas</taxon>
    </lineage>
</organism>
<dbReference type="RefSeq" id="WP_303667862.1">
    <property type="nucleotide sequence ID" value="NZ_SVCA01000001.1"/>
</dbReference>
<gene>
    <name evidence="2" type="ORF">E7203_00310</name>
</gene>
<sequence>MKKYFVKHKLIAYLLVTFACLLTLNTCSANSVHIPGYSGSGFASIADLSSAVFQPSNPSETIVAVCVKVINRSGNVVESGVWYFGRNANGYIYVKTNPTESWTEYYGPNHAYYENLNFFQDLVMSAKNN</sequence>
<evidence type="ECO:0000313" key="3">
    <source>
        <dbReference type="Proteomes" id="UP000772151"/>
    </source>
</evidence>
<dbReference type="Proteomes" id="UP000772151">
    <property type="component" value="Unassembled WGS sequence"/>
</dbReference>
<evidence type="ECO:0000256" key="1">
    <source>
        <dbReference type="SAM" id="SignalP"/>
    </source>
</evidence>
<dbReference type="EMBL" id="SVCA01000001">
    <property type="protein sequence ID" value="MBE6083912.1"/>
    <property type="molecule type" value="Genomic_DNA"/>
</dbReference>
<evidence type="ECO:0000313" key="2">
    <source>
        <dbReference type="EMBL" id="MBE6083912.1"/>
    </source>
</evidence>
<feature type="signal peptide" evidence="1">
    <location>
        <begin position="1"/>
        <end position="29"/>
    </location>
</feature>
<feature type="chain" id="PRO_5037624239" evidence="1">
    <location>
        <begin position="30"/>
        <end position="129"/>
    </location>
</feature>
<proteinExistence type="predicted"/>
<dbReference type="PROSITE" id="PS51257">
    <property type="entry name" value="PROKAR_LIPOPROTEIN"/>
    <property type="match status" value="1"/>
</dbReference>
<comment type="caution">
    <text evidence="2">The sequence shown here is derived from an EMBL/GenBank/DDBJ whole genome shotgun (WGS) entry which is preliminary data.</text>
</comment>
<keyword evidence="1" id="KW-0732">Signal</keyword>
<dbReference type="AlphaFoldDB" id="A0A927WC44"/>
<reference evidence="2" key="1">
    <citation type="submission" date="2019-04" db="EMBL/GenBank/DDBJ databases">
        <title>Evolution of Biomass-Degrading Anaerobic Consortia Revealed by Metagenomics.</title>
        <authorList>
            <person name="Peng X."/>
        </authorList>
    </citation>
    <scope>NUCLEOTIDE SEQUENCE</scope>
    <source>
        <strain evidence="2">SIG242</strain>
    </source>
</reference>
<name>A0A927WC44_SELRU</name>